<evidence type="ECO:0000256" key="1">
    <source>
        <dbReference type="SAM" id="Phobius"/>
    </source>
</evidence>
<feature type="transmembrane region" description="Helical" evidence="1">
    <location>
        <begin position="100"/>
        <end position="123"/>
    </location>
</feature>
<keyword evidence="1" id="KW-0472">Membrane</keyword>
<name>A0A0C2BZW0_9BILA</name>
<protein>
    <submittedName>
        <fullName evidence="2">Uncharacterized protein</fullName>
    </submittedName>
</protein>
<dbReference type="EMBL" id="KN791288">
    <property type="protein sequence ID" value="KIH42892.1"/>
    <property type="molecule type" value="Genomic_DNA"/>
</dbReference>
<gene>
    <name evidence="2" type="ORF">ANCDUO_27117</name>
</gene>
<keyword evidence="1" id="KW-0812">Transmembrane</keyword>
<accession>A0A0C2BZW0</accession>
<dbReference type="AlphaFoldDB" id="A0A0C2BZW0"/>
<feature type="non-terminal residue" evidence="2">
    <location>
        <position position="149"/>
    </location>
</feature>
<sequence>MSAFLEILSSVKRRPIALGILANVLWPQRFRMVRRVLRMVNAKTECVFHIANVRVSPRRVVSAKKFTSPVVDVVVMLMVQAYVNLKLVLLILLMELGPIIQSNIVAIIVFLSVAVWIPVGYCIKRALQAVRVDAARIEISVERNRTARA</sequence>
<proteinExistence type="predicted"/>
<reference evidence="2 3" key="1">
    <citation type="submission" date="2013-12" db="EMBL/GenBank/DDBJ databases">
        <title>Draft genome of the parsitic nematode Ancylostoma duodenale.</title>
        <authorList>
            <person name="Mitreva M."/>
        </authorList>
    </citation>
    <scope>NUCLEOTIDE SEQUENCE [LARGE SCALE GENOMIC DNA]</scope>
    <source>
        <strain evidence="2 3">Zhejiang</strain>
    </source>
</reference>
<evidence type="ECO:0000313" key="3">
    <source>
        <dbReference type="Proteomes" id="UP000054047"/>
    </source>
</evidence>
<keyword evidence="1" id="KW-1133">Transmembrane helix</keyword>
<organism evidence="2 3">
    <name type="scientific">Ancylostoma duodenale</name>
    <dbReference type="NCBI Taxonomy" id="51022"/>
    <lineage>
        <taxon>Eukaryota</taxon>
        <taxon>Metazoa</taxon>
        <taxon>Ecdysozoa</taxon>
        <taxon>Nematoda</taxon>
        <taxon>Chromadorea</taxon>
        <taxon>Rhabditida</taxon>
        <taxon>Rhabditina</taxon>
        <taxon>Rhabditomorpha</taxon>
        <taxon>Strongyloidea</taxon>
        <taxon>Ancylostomatidae</taxon>
        <taxon>Ancylostomatinae</taxon>
        <taxon>Ancylostoma</taxon>
    </lineage>
</organism>
<dbReference type="Proteomes" id="UP000054047">
    <property type="component" value="Unassembled WGS sequence"/>
</dbReference>
<keyword evidence="3" id="KW-1185">Reference proteome</keyword>
<evidence type="ECO:0000313" key="2">
    <source>
        <dbReference type="EMBL" id="KIH42892.1"/>
    </source>
</evidence>